<accession>A0ABT7HD08</accession>
<dbReference type="PANTHER" id="PTHR42756">
    <property type="entry name" value="TRANSCRIPTIONAL REGULATOR, MARR"/>
    <property type="match status" value="1"/>
</dbReference>
<keyword evidence="1" id="KW-0805">Transcription regulation</keyword>
<name>A0ABT7HD08_9GAMM</name>
<keyword evidence="2" id="KW-0238">DNA-binding</keyword>
<dbReference type="SMART" id="SM00347">
    <property type="entry name" value="HTH_MARR"/>
    <property type="match status" value="1"/>
</dbReference>
<organism evidence="5 6">
    <name type="scientific">Marinobacter albus</name>
    <dbReference type="NCBI Taxonomy" id="3030833"/>
    <lineage>
        <taxon>Bacteria</taxon>
        <taxon>Pseudomonadati</taxon>
        <taxon>Pseudomonadota</taxon>
        <taxon>Gammaproteobacteria</taxon>
        <taxon>Pseudomonadales</taxon>
        <taxon>Marinobacteraceae</taxon>
        <taxon>Marinobacter</taxon>
    </lineage>
</organism>
<dbReference type="PANTHER" id="PTHR42756:SF1">
    <property type="entry name" value="TRANSCRIPTIONAL REPRESSOR OF EMRAB OPERON"/>
    <property type="match status" value="1"/>
</dbReference>
<dbReference type="Proteomes" id="UP001223547">
    <property type="component" value="Unassembled WGS sequence"/>
</dbReference>
<gene>
    <name evidence="5" type="ORF">QQF73_11450</name>
</gene>
<dbReference type="InterPro" id="IPR036390">
    <property type="entry name" value="WH_DNA-bd_sf"/>
</dbReference>
<proteinExistence type="predicted"/>
<dbReference type="Gene3D" id="1.10.10.10">
    <property type="entry name" value="Winged helix-like DNA-binding domain superfamily/Winged helix DNA-binding domain"/>
    <property type="match status" value="1"/>
</dbReference>
<comment type="caution">
    <text evidence="5">The sequence shown here is derived from an EMBL/GenBank/DDBJ whole genome shotgun (WGS) entry which is preliminary data.</text>
</comment>
<evidence type="ECO:0000256" key="2">
    <source>
        <dbReference type="ARBA" id="ARBA00023125"/>
    </source>
</evidence>
<dbReference type="InterPro" id="IPR036388">
    <property type="entry name" value="WH-like_DNA-bd_sf"/>
</dbReference>
<keyword evidence="3" id="KW-0804">Transcription</keyword>
<evidence type="ECO:0000313" key="5">
    <source>
        <dbReference type="EMBL" id="MDK9558236.1"/>
    </source>
</evidence>
<dbReference type="SUPFAM" id="SSF46785">
    <property type="entry name" value="Winged helix' DNA-binding domain"/>
    <property type="match status" value="1"/>
</dbReference>
<evidence type="ECO:0000259" key="4">
    <source>
        <dbReference type="PROSITE" id="PS50995"/>
    </source>
</evidence>
<evidence type="ECO:0000256" key="1">
    <source>
        <dbReference type="ARBA" id="ARBA00023015"/>
    </source>
</evidence>
<protein>
    <submittedName>
        <fullName evidence="5">MarR family transcriptional regulator</fullName>
    </submittedName>
</protein>
<evidence type="ECO:0000256" key="3">
    <source>
        <dbReference type="ARBA" id="ARBA00023163"/>
    </source>
</evidence>
<dbReference type="EMBL" id="JASSQD010000001">
    <property type="protein sequence ID" value="MDK9558236.1"/>
    <property type="molecule type" value="Genomic_DNA"/>
</dbReference>
<dbReference type="PRINTS" id="PR00598">
    <property type="entry name" value="HTHMARR"/>
</dbReference>
<evidence type="ECO:0000313" key="6">
    <source>
        <dbReference type="Proteomes" id="UP001223547"/>
    </source>
</evidence>
<reference evidence="5 6" key="1">
    <citation type="submission" date="2023-05" db="EMBL/GenBank/DDBJ databases">
        <title>Marinobacter albus sp. nov., a marine bacterium isolated from sand in a coastal intertidal zone of huludao.</title>
        <authorList>
            <person name="Deng T."/>
        </authorList>
    </citation>
    <scope>NUCLEOTIDE SEQUENCE [LARGE SCALE GENOMIC DNA]</scope>
    <source>
        <strain evidence="5 6">M216</strain>
    </source>
</reference>
<keyword evidence="6" id="KW-1185">Reference proteome</keyword>
<dbReference type="Pfam" id="PF01047">
    <property type="entry name" value="MarR"/>
    <property type="match status" value="1"/>
</dbReference>
<dbReference type="RefSeq" id="WP_285368250.1">
    <property type="nucleotide sequence ID" value="NZ_JASSQD010000001.1"/>
</dbReference>
<feature type="domain" description="HTH marR-type" evidence="4">
    <location>
        <begin position="1"/>
        <end position="140"/>
    </location>
</feature>
<dbReference type="PROSITE" id="PS50995">
    <property type="entry name" value="HTH_MARR_2"/>
    <property type="match status" value="1"/>
</dbReference>
<dbReference type="InterPro" id="IPR000835">
    <property type="entry name" value="HTH_MarR-typ"/>
</dbReference>
<sequence>MKLRTNGIVFQVAELRDNAYEHVSRELRRLGLNDLAPSHGLILITLYREKALSLKDLSIRINKKKSSTTELVDKLIRLGYVEKTASSDDQRVKLVRLAQESLSHKDDFKELSDNVNGRLYQGFTAEDKRELMRLLNKALANY</sequence>